<gene>
    <name evidence="2" type="ORF">E2C01_000624</name>
</gene>
<accession>A0A5B7CK85</accession>
<dbReference type="Proteomes" id="UP000324222">
    <property type="component" value="Unassembled WGS sequence"/>
</dbReference>
<dbReference type="EMBL" id="VSRR010000015">
    <property type="protein sequence ID" value="MPC08053.1"/>
    <property type="molecule type" value="Genomic_DNA"/>
</dbReference>
<organism evidence="2 3">
    <name type="scientific">Portunus trituberculatus</name>
    <name type="common">Swimming crab</name>
    <name type="synonym">Neptunus trituberculatus</name>
    <dbReference type="NCBI Taxonomy" id="210409"/>
    <lineage>
        <taxon>Eukaryota</taxon>
        <taxon>Metazoa</taxon>
        <taxon>Ecdysozoa</taxon>
        <taxon>Arthropoda</taxon>
        <taxon>Crustacea</taxon>
        <taxon>Multicrustacea</taxon>
        <taxon>Malacostraca</taxon>
        <taxon>Eumalacostraca</taxon>
        <taxon>Eucarida</taxon>
        <taxon>Decapoda</taxon>
        <taxon>Pleocyemata</taxon>
        <taxon>Brachyura</taxon>
        <taxon>Eubrachyura</taxon>
        <taxon>Portunoidea</taxon>
        <taxon>Portunidae</taxon>
        <taxon>Portuninae</taxon>
        <taxon>Portunus</taxon>
    </lineage>
</organism>
<keyword evidence="3" id="KW-1185">Reference proteome</keyword>
<dbReference type="AlphaFoldDB" id="A0A5B7CK85"/>
<reference evidence="2 3" key="1">
    <citation type="submission" date="2019-05" db="EMBL/GenBank/DDBJ databases">
        <title>Another draft genome of Portunus trituberculatus and its Hox gene families provides insights of decapod evolution.</title>
        <authorList>
            <person name="Jeong J.-H."/>
            <person name="Song I."/>
            <person name="Kim S."/>
            <person name="Choi T."/>
            <person name="Kim D."/>
            <person name="Ryu S."/>
            <person name="Kim W."/>
        </authorList>
    </citation>
    <scope>NUCLEOTIDE SEQUENCE [LARGE SCALE GENOMIC DNA]</scope>
    <source>
        <tissue evidence="2">Muscle</tissue>
    </source>
</reference>
<name>A0A5B7CK85_PORTR</name>
<evidence type="ECO:0000313" key="3">
    <source>
        <dbReference type="Proteomes" id="UP000324222"/>
    </source>
</evidence>
<sequence>MIPTSQAPVSHSSPHAKEPSKPASVQTSSPHHLVTASPVSPSNTFPPQPHSNRRPPIRFSLLAFHHSITYSRRTPHPLHRRPTGNWGREGFDWTRYDGGSAASPSCTRLSAASLPTTCTLSGAPHYAHLPHPSRRPHPHTSALPWWPRYFIFVNLNGLSELGPSPAKAPQDACPRVRCGPRHKGHSLMIVFLVCGQPVLLCEPGQLAVPALHTDTHACPPYQPY</sequence>
<proteinExistence type="predicted"/>
<evidence type="ECO:0000256" key="1">
    <source>
        <dbReference type="SAM" id="MobiDB-lite"/>
    </source>
</evidence>
<feature type="region of interest" description="Disordered" evidence="1">
    <location>
        <begin position="1"/>
        <end position="55"/>
    </location>
</feature>
<protein>
    <submittedName>
        <fullName evidence="2">Uncharacterized protein</fullName>
    </submittedName>
</protein>
<evidence type="ECO:0000313" key="2">
    <source>
        <dbReference type="EMBL" id="MPC08053.1"/>
    </source>
</evidence>
<comment type="caution">
    <text evidence="2">The sequence shown here is derived from an EMBL/GenBank/DDBJ whole genome shotgun (WGS) entry which is preliminary data.</text>
</comment>
<feature type="compositionally biased region" description="Polar residues" evidence="1">
    <location>
        <begin position="1"/>
        <end position="13"/>
    </location>
</feature>